<evidence type="ECO:0000313" key="1">
    <source>
        <dbReference type="EMBL" id="VAV99552.1"/>
    </source>
</evidence>
<reference evidence="1" key="1">
    <citation type="submission" date="2018-06" db="EMBL/GenBank/DDBJ databases">
        <authorList>
            <person name="Zhirakovskaya E."/>
        </authorList>
    </citation>
    <scope>NUCLEOTIDE SEQUENCE</scope>
</reference>
<sequence>MDQKTVQTVMSHAKKGRTILLGFGNGGEVKVKVKYGPMGLITRRFATDHDTFEEIRRRLRDRRGF</sequence>
<protein>
    <submittedName>
        <fullName evidence="1">Uncharacterized protein</fullName>
    </submittedName>
</protein>
<dbReference type="AlphaFoldDB" id="A0A3B0S6N4"/>
<proteinExistence type="predicted"/>
<accession>A0A3B0S6N4</accession>
<organism evidence="1">
    <name type="scientific">hydrothermal vent metagenome</name>
    <dbReference type="NCBI Taxonomy" id="652676"/>
    <lineage>
        <taxon>unclassified sequences</taxon>
        <taxon>metagenomes</taxon>
        <taxon>ecological metagenomes</taxon>
    </lineage>
</organism>
<gene>
    <name evidence="1" type="ORF">MNBD_ALPHA08-1860</name>
</gene>
<dbReference type="EMBL" id="UOEC01000164">
    <property type="protein sequence ID" value="VAV99552.1"/>
    <property type="molecule type" value="Genomic_DNA"/>
</dbReference>
<name>A0A3B0S6N4_9ZZZZ</name>